<evidence type="ECO:0008006" key="8">
    <source>
        <dbReference type="Google" id="ProtNLM"/>
    </source>
</evidence>
<feature type="region of interest" description="Disordered" evidence="3">
    <location>
        <begin position="1"/>
        <end position="38"/>
    </location>
</feature>
<proteinExistence type="predicted"/>
<dbReference type="GO" id="GO:0034517">
    <property type="term" value="P:ribophagy"/>
    <property type="evidence" value="ECO:0007669"/>
    <property type="project" value="TreeGrafter"/>
</dbReference>
<dbReference type="CDD" id="cd00780">
    <property type="entry name" value="NTF2"/>
    <property type="match status" value="1"/>
</dbReference>
<dbReference type="PANTHER" id="PTHR10693">
    <property type="entry name" value="RAS GTPASE-ACTIVATING PROTEIN-BINDING PROTEIN"/>
    <property type="match status" value="1"/>
</dbReference>
<dbReference type="SMART" id="SM00360">
    <property type="entry name" value="RRM"/>
    <property type="match status" value="1"/>
</dbReference>
<dbReference type="EMBL" id="AYSA01000208">
    <property type="protein sequence ID" value="ESZ95137.1"/>
    <property type="molecule type" value="Genomic_DNA"/>
</dbReference>
<dbReference type="STRING" id="1432307.W9CEE3"/>
<reference evidence="6 7" key="1">
    <citation type="journal article" date="2014" name="Genome Announc.">
        <title>Draft genome sequence of Sclerotinia borealis, a psychrophilic plant pathogenic fungus.</title>
        <authorList>
            <person name="Mardanov A.V."/>
            <person name="Beletsky A.V."/>
            <person name="Kadnikov V.V."/>
            <person name="Ignatov A.N."/>
            <person name="Ravin N.V."/>
        </authorList>
    </citation>
    <scope>NUCLEOTIDE SEQUENCE [LARGE SCALE GENOMIC DNA]</scope>
    <source>
        <strain evidence="7">F-4157</strain>
    </source>
</reference>
<keyword evidence="1 2" id="KW-0694">RNA-binding</keyword>
<dbReference type="PANTHER" id="PTHR10693:SF20">
    <property type="entry name" value="AT27578P"/>
    <property type="match status" value="1"/>
</dbReference>
<feature type="region of interest" description="Disordered" evidence="3">
    <location>
        <begin position="473"/>
        <end position="537"/>
    </location>
</feature>
<dbReference type="GO" id="GO:0016579">
    <property type="term" value="P:protein deubiquitination"/>
    <property type="evidence" value="ECO:0007669"/>
    <property type="project" value="TreeGrafter"/>
</dbReference>
<evidence type="ECO:0000256" key="1">
    <source>
        <dbReference type="ARBA" id="ARBA00022884"/>
    </source>
</evidence>
<keyword evidence="7" id="KW-1185">Reference proteome</keyword>
<dbReference type="GO" id="GO:1990861">
    <property type="term" value="C:Ubp3-Bre5 deubiquitination complex"/>
    <property type="evidence" value="ECO:0007669"/>
    <property type="project" value="TreeGrafter"/>
</dbReference>
<dbReference type="Gene3D" id="3.30.70.330">
    <property type="match status" value="1"/>
</dbReference>
<feature type="compositionally biased region" description="Low complexity" evidence="3">
    <location>
        <begin position="343"/>
        <end position="363"/>
    </location>
</feature>
<sequence length="537" mass="56799">MATNGSFNQQDQYKTTTTEQYPATSGATGSSSGGASGGDLSKDEVGWYFVEQYYTTLSKSPEKLHLFYGKKSQFVSGLEGAQAPVSVGRAGIQERIRDLDFQDCKVRVTNVDSQASFDNIVIQVIGETSNKSAELKKFVQTFVLAQQPTGYFVLNDIFRYINEEGEEEQTEAPEAKETKEESAPAPLVDDVEMPAAPAAVEESVTPEATLDAEVVDKKLEETIEAEPVIAEPTTNGDSAEAATEVEEKPEEPKVEEQAPTSEEVEKAVEEEVKEPEKPKDPVPTPELSKKPSVTKPAPVQPATPAKPLSWAARIAASAGSAPKPAVPVVQPKAAAPAAPKPAAPVVQAAKQPTTPATIAATPAAEKKENSPTGSSGWQTAGGDAKRQNRPQSISQQPTEDKGTLGYVRNVNVSVENDELRSVLSSFGELVYFDINRAKNCAFVEYANAAGYQAAAQANPHKIGEETIYVEPRRPKSTAYGGNGYSGGGRGGMNQRGRGGFEQGRPGNQPGRGSFGANRGRGGANGPRGGRGASQAAA</sequence>
<feature type="domain" description="RRM" evidence="4">
    <location>
        <begin position="403"/>
        <end position="474"/>
    </location>
</feature>
<feature type="region of interest" description="Disordered" evidence="3">
    <location>
        <begin position="165"/>
        <end position="187"/>
    </location>
</feature>
<dbReference type="InterPro" id="IPR032710">
    <property type="entry name" value="NTF2-like_dom_sf"/>
</dbReference>
<dbReference type="InterPro" id="IPR002075">
    <property type="entry name" value="NTF2_dom"/>
</dbReference>
<dbReference type="AlphaFoldDB" id="W9CEE3"/>
<dbReference type="Gene3D" id="3.10.450.50">
    <property type="match status" value="1"/>
</dbReference>
<dbReference type="SUPFAM" id="SSF54928">
    <property type="entry name" value="RNA-binding domain, RBD"/>
    <property type="match status" value="1"/>
</dbReference>
<dbReference type="InterPro" id="IPR000504">
    <property type="entry name" value="RRM_dom"/>
</dbReference>
<dbReference type="CDD" id="cd00590">
    <property type="entry name" value="RRM_SF"/>
    <property type="match status" value="1"/>
</dbReference>
<comment type="caution">
    <text evidence="6">The sequence shown here is derived from an EMBL/GenBank/DDBJ whole genome shotgun (WGS) entry which is preliminary data.</text>
</comment>
<dbReference type="PROSITE" id="PS50102">
    <property type="entry name" value="RRM"/>
    <property type="match status" value="1"/>
</dbReference>
<dbReference type="InterPro" id="IPR012677">
    <property type="entry name" value="Nucleotide-bd_a/b_plait_sf"/>
</dbReference>
<name>W9CEE3_SCLBF</name>
<feature type="compositionally biased region" description="Polar residues" evidence="3">
    <location>
        <begin position="1"/>
        <end position="22"/>
    </location>
</feature>
<feature type="compositionally biased region" description="Basic and acidic residues" evidence="3">
    <location>
        <begin position="173"/>
        <end position="182"/>
    </location>
</feature>
<evidence type="ECO:0000256" key="3">
    <source>
        <dbReference type="SAM" id="MobiDB-lite"/>
    </source>
</evidence>
<dbReference type="Pfam" id="PF02136">
    <property type="entry name" value="NTF2"/>
    <property type="match status" value="1"/>
</dbReference>
<organism evidence="6 7">
    <name type="scientific">Sclerotinia borealis (strain F-4128)</name>
    <dbReference type="NCBI Taxonomy" id="1432307"/>
    <lineage>
        <taxon>Eukaryota</taxon>
        <taxon>Fungi</taxon>
        <taxon>Dikarya</taxon>
        <taxon>Ascomycota</taxon>
        <taxon>Pezizomycotina</taxon>
        <taxon>Leotiomycetes</taxon>
        <taxon>Helotiales</taxon>
        <taxon>Sclerotiniaceae</taxon>
        <taxon>Sclerotinia</taxon>
    </lineage>
</organism>
<dbReference type="FunFam" id="3.30.70.330:FF:001078">
    <property type="entry name" value="WGS project CABT00000000 data, contig 2.5"/>
    <property type="match status" value="1"/>
</dbReference>
<dbReference type="OrthoDB" id="339151at2759"/>
<accession>W9CEE3</accession>
<dbReference type="InterPro" id="IPR018222">
    <property type="entry name" value="Nuclear_transport_factor_2_euk"/>
</dbReference>
<evidence type="ECO:0000259" key="4">
    <source>
        <dbReference type="PROSITE" id="PS50102"/>
    </source>
</evidence>
<gene>
    <name evidence="6" type="ORF">SBOR_4504</name>
</gene>
<dbReference type="SUPFAM" id="SSF54427">
    <property type="entry name" value="NTF2-like"/>
    <property type="match status" value="1"/>
</dbReference>
<dbReference type="GO" id="GO:0005829">
    <property type="term" value="C:cytosol"/>
    <property type="evidence" value="ECO:0007669"/>
    <property type="project" value="TreeGrafter"/>
</dbReference>
<dbReference type="PROSITE" id="PS50177">
    <property type="entry name" value="NTF2_DOMAIN"/>
    <property type="match status" value="1"/>
</dbReference>
<dbReference type="Proteomes" id="UP000019487">
    <property type="component" value="Unassembled WGS sequence"/>
</dbReference>
<evidence type="ECO:0000256" key="2">
    <source>
        <dbReference type="PROSITE-ProRule" id="PRU00176"/>
    </source>
</evidence>
<dbReference type="InterPro" id="IPR039539">
    <property type="entry name" value="Ras_GTPase_bind_prot"/>
</dbReference>
<protein>
    <recommendedName>
        <fullName evidence="8">NTF2 and RRM domain-containing protein</fullName>
    </recommendedName>
</protein>
<feature type="region of interest" description="Disordered" evidence="3">
    <location>
        <begin position="222"/>
        <end position="404"/>
    </location>
</feature>
<feature type="compositionally biased region" description="Basic and acidic residues" evidence="3">
    <location>
        <begin position="263"/>
        <end position="280"/>
    </location>
</feature>
<evidence type="ECO:0000259" key="5">
    <source>
        <dbReference type="PROSITE" id="PS50177"/>
    </source>
</evidence>
<feature type="domain" description="NTF2" evidence="5">
    <location>
        <begin position="45"/>
        <end position="160"/>
    </location>
</feature>
<evidence type="ECO:0000313" key="7">
    <source>
        <dbReference type="Proteomes" id="UP000019487"/>
    </source>
</evidence>
<dbReference type="GO" id="GO:1990904">
    <property type="term" value="C:ribonucleoprotein complex"/>
    <property type="evidence" value="ECO:0007669"/>
    <property type="project" value="TreeGrafter"/>
</dbReference>
<evidence type="ECO:0000313" key="6">
    <source>
        <dbReference type="EMBL" id="ESZ95137.1"/>
    </source>
</evidence>
<dbReference type="GO" id="GO:0003729">
    <property type="term" value="F:mRNA binding"/>
    <property type="evidence" value="ECO:0007669"/>
    <property type="project" value="TreeGrafter"/>
</dbReference>
<feature type="compositionally biased region" description="Gly residues" evidence="3">
    <location>
        <begin position="480"/>
        <end position="501"/>
    </location>
</feature>
<feature type="compositionally biased region" description="Low complexity" evidence="3">
    <location>
        <begin position="309"/>
        <end position="337"/>
    </location>
</feature>
<dbReference type="HOGENOM" id="CLU_022209_2_0_1"/>
<dbReference type="InterPro" id="IPR035979">
    <property type="entry name" value="RBD_domain_sf"/>
</dbReference>
<feature type="compositionally biased region" description="Gly residues" evidence="3">
    <location>
        <begin position="518"/>
        <end position="531"/>
    </location>
</feature>
<dbReference type="FunFam" id="3.10.450.50:FF:000003">
    <property type="entry name" value="Nuclear transport factor 2 family protein"/>
    <property type="match status" value="1"/>
</dbReference>
<dbReference type="Pfam" id="PF00076">
    <property type="entry name" value="RRM_1"/>
    <property type="match status" value="1"/>
</dbReference>